<dbReference type="EMBL" id="DS268451">
    <property type="protein sequence ID" value="EFP03801.1"/>
    <property type="molecule type" value="Genomic_DNA"/>
</dbReference>
<dbReference type="InterPro" id="IPR000089">
    <property type="entry name" value="Biotin_lipoyl"/>
</dbReference>
<evidence type="ECO:0000313" key="3">
    <source>
        <dbReference type="EMBL" id="EFP03801.1"/>
    </source>
</evidence>
<dbReference type="Proteomes" id="UP000008281">
    <property type="component" value="Unassembled WGS sequence"/>
</dbReference>
<dbReference type="Gene3D" id="3.90.226.10">
    <property type="entry name" value="2-enoyl-CoA Hydratase, Chain A, domain 1"/>
    <property type="match status" value="1"/>
</dbReference>
<dbReference type="GO" id="GO:0005524">
    <property type="term" value="F:ATP binding"/>
    <property type="evidence" value="ECO:0007669"/>
    <property type="project" value="InterPro"/>
</dbReference>
<reference evidence="3" key="1">
    <citation type="submission" date="2007-07" db="EMBL/GenBank/DDBJ databases">
        <title>PCAP assembly of the Caenorhabditis remanei genome.</title>
        <authorList>
            <consortium name="The Caenorhabditis remanei Sequencing Consortium"/>
            <person name="Wilson R.K."/>
        </authorList>
    </citation>
    <scope>NUCLEOTIDE SEQUENCE [LARGE SCALE GENOMIC DNA]</scope>
    <source>
        <strain evidence="3">PB4641</strain>
    </source>
</reference>
<dbReference type="InParanoid" id="E3MK70"/>
<protein>
    <recommendedName>
        <fullName evidence="5">Lipoyl-binding domain-containing protein</fullName>
    </recommendedName>
</protein>
<organism evidence="4">
    <name type="scientific">Caenorhabditis remanei</name>
    <name type="common">Caenorhabditis vulgaris</name>
    <dbReference type="NCBI Taxonomy" id="31234"/>
    <lineage>
        <taxon>Eukaryota</taxon>
        <taxon>Metazoa</taxon>
        <taxon>Ecdysozoa</taxon>
        <taxon>Nematoda</taxon>
        <taxon>Chromadorea</taxon>
        <taxon>Rhabditida</taxon>
        <taxon>Rhabditina</taxon>
        <taxon>Rhabditomorpha</taxon>
        <taxon>Rhabditoidea</taxon>
        <taxon>Rhabditidae</taxon>
        <taxon>Peloderinae</taxon>
        <taxon>Caenorhabditis</taxon>
    </lineage>
</organism>
<dbReference type="InterPro" id="IPR011054">
    <property type="entry name" value="Rudment_hybrid_motif"/>
</dbReference>
<dbReference type="InterPro" id="IPR011053">
    <property type="entry name" value="Single_hybrid_motif"/>
</dbReference>
<proteinExistence type="predicted"/>
<dbReference type="Gene3D" id="3.30.470.20">
    <property type="entry name" value="ATP-grasp fold, B domain"/>
    <property type="match status" value="1"/>
</dbReference>
<evidence type="ECO:0000259" key="1">
    <source>
        <dbReference type="Pfam" id="PF00364"/>
    </source>
</evidence>
<dbReference type="eggNOG" id="KOG0368">
    <property type="taxonomic scope" value="Eukaryota"/>
</dbReference>
<dbReference type="Pfam" id="PF08326">
    <property type="entry name" value="ACC_central"/>
    <property type="match status" value="1"/>
</dbReference>
<dbReference type="AlphaFoldDB" id="E3MK70"/>
<dbReference type="GO" id="GO:0003989">
    <property type="term" value="F:acetyl-CoA carboxylase activity"/>
    <property type="evidence" value="ECO:0007669"/>
    <property type="project" value="InterPro"/>
</dbReference>
<evidence type="ECO:0000313" key="4">
    <source>
        <dbReference type="Proteomes" id="UP000008281"/>
    </source>
</evidence>
<dbReference type="PANTHER" id="PTHR45728">
    <property type="entry name" value="ACETYL-COA CARBOXYLASE, ISOFORM A"/>
    <property type="match status" value="1"/>
</dbReference>
<dbReference type="CDD" id="cd06850">
    <property type="entry name" value="biotinyl_domain"/>
    <property type="match status" value="1"/>
</dbReference>
<name>E3MK70_CAERE</name>
<dbReference type="GO" id="GO:0006633">
    <property type="term" value="P:fatty acid biosynthetic process"/>
    <property type="evidence" value="ECO:0007669"/>
    <property type="project" value="InterPro"/>
</dbReference>
<evidence type="ECO:0000259" key="2">
    <source>
        <dbReference type="Pfam" id="PF08326"/>
    </source>
</evidence>
<dbReference type="OrthoDB" id="14612at2759"/>
<sequence length="634" mass="72599">MSSGLCYSQPSKKGAIANFVDYYSAGTVELLFVPSTSQYFGKMHCMAARVTCEDPNDRFLPSTGTVRSLKFNSKYHLRIGDSQQQTTVEMLKYGSQNLAIHPGKSTDYVLEETDEFYFIKIGGNKLKFSKMDTNDASCLRSPYTGKFLEYKVQTGEFLEVGQTYAQIESMKMVFDVVTKVSPGRLIPIAKEGDLINPGTILGRLEIDKAIQDQLTTSEKFDGEMKGWRVEEKTDFEKAQLILEGCGPMDYPIDSVVNGLFQESSSEFTCERISELIQFFMETDRFFDSRNGFDESVQQLLEKEKMNYERVVDLIHSNTHMKTKEKLILTILGRIIESGIDFGGSLRELLKYSQMKQLKSISSLTARVIYRYFRKLEYSTTDCKVDMKKSSFSTNVASMRFKNDNLFTSSAEFSYVIDGALLEFECFKSEFKNIQFVANRIELSIDFSVSDAENIILENEKKLEEAGVKEIILVTSSSEVLRICLEIEGLISRDLKRYVARLNRTTYIYDFTRLFCHVVATPDAQNLQEIMELQELHIDENHQLQIISDSEELEKRAANGLNTCSVVAWLVKLKTENDREFIPRVNMWAVVDSNVNSGFVHVRWRIKALEWVKQKVGDDVDLRSISTMDSMDIFY</sequence>
<evidence type="ECO:0008006" key="5">
    <source>
        <dbReference type="Google" id="ProtNLM"/>
    </source>
</evidence>
<dbReference type="Gene3D" id="2.40.50.100">
    <property type="match status" value="1"/>
</dbReference>
<feature type="domain" description="Acetyl-CoA carboxylase central" evidence="2">
    <location>
        <begin position="260"/>
        <end position="364"/>
    </location>
</feature>
<dbReference type="PANTHER" id="PTHR45728:SF2">
    <property type="entry name" value="ACETYL-COA CARBOXYLASE"/>
    <property type="match status" value="1"/>
</dbReference>
<feature type="domain" description="Lipoyl-binding" evidence="1">
    <location>
        <begin position="139"/>
        <end position="203"/>
    </location>
</feature>
<dbReference type="InterPro" id="IPR049076">
    <property type="entry name" value="ACCA"/>
</dbReference>
<keyword evidence="4" id="KW-1185">Reference proteome</keyword>
<dbReference type="InterPro" id="IPR013537">
    <property type="entry name" value="AcCoA_COase_cen"/>
</dbReference>
<dbReference type="FunFam" id="2.40.50.100:FF:000005">
    <property type="entry name" value="Acetyl-CoA carboxylase 1"/>
    <property type="match status" value="1"/>
</dbReference>
<dbReference type="Pfam" id="PF00364">
    <property type="entry name" value="Biotin_lipoyl"/>
    <property type="match status" value="1"/>
</dbReference>
<dbReference type="GO" id="GO:0005739">
    <property type="term" value="C:mitochondrion"/>
    <property type="evidence" value="ECO:0007669"/>
    <property type="project" value="TreeGrafter"/>
</dbReference>
<accession>E3MK70</accession>
<dbReference type="SUPFAM" id="SSF51230">
    <property type="entry name" value="Single hybrid motif"/>
    <property type="match status" value="1"/>
</dbReference>
<dbReference type="HOGENOM" id="CLU_431648_0_0_1"/>
<dbReference type="STRING" id="31234.E3MK70"/>
<dbReference type="SUPFAM" id="SSF51246">
    <property type="entry name" value="Rudiment single hybrid motif"/>
    <property type="match status" value="1"/>
</dbReference>
<gene>
    <name evidence="3" type="ORF">CRE_28723</name>
</gene>